<evidence type="ECO:0000313" key="7">
    <source>
        <dbReference type="Proteomes" id="UP000286976"/>
    </source>
</evidence>
<dbReference type="InterPro" id="IPR040686">
    <property type="entry name" value="PurK_C"/>
</dbReference>
<organism evidence="6 7">
    <name type="scientific">Aliidiomarina taiwanensis</name>
    <dbReference type="NCBI Taxonomy" id="946228"/>
    <lineage>
        <taxon>Bacteria</taxon>
        <taxon>Pseudomonadati</taxon>
        <taxon>Pseudomonadota</taxon>
        <taxon>Gammaproteobacteria</taxon>
        <taxon>Alteromonadales</taxon>
        <taxon>Idiomarinaceae</taxon>
        <taxon>Aliidiomarina</taxon>
    </lineage>
</organism>
<evidence type="ECO:0000256" key="2">
    <source>
        <dbReference type="ARBA" id="ARBA00022755"/>
    </source>
</evidence>
<comment type="caution">
    <text evidence="6">The sequence shown here is derived from an EMBL/GenBank/DDBJ whole genome shotgun (WGS) entry which is preliminary data.</text>
</comment>
<dbReference type="InterPro" id="IPR011054">
    <property type="entry name" value="Rudment_hybrid_motif"/>
</dbReference>
<gene>
    <name evidence="6" type="ORF">CWE15_11145</name>
</gene>
<dbReference type="SUPFAM" id="SSF56059">
    <property type="entry name" value="Glutathione synthetase ATP-binding domain-like"/>
    <property type="match status" value="1"/>
</dbReference>
<evidence type="ECO:0000256" key="3">
    <source>
        <dbReference type="ARBA" id="ARBA00022840"/>
    </source>
</evidence>
<dbReference type="InterPro" id="IPR016185">
    <property type="entry name" value="PreATP-grasp_dom_sf"/>
</dbReference>
<dbReference type="Gene3D" id="3.30.470.20">
    <property type="entry name" value="ATP-grasp fold, B domain"/>
    <property type="match status" value="1"/>
</dbReference>
<dbReference type="PANTHER" id="PTHR11609">
    <property type="entry name" value="PURINE BIOSYNTHESIS PROTEIN 6/7, PUR6/7"/>
    <property type="match status" value="1"/>
</dbReference>
<dbReference type="SUPFAM" id="SSF52440">
    <property type="entry name" value="PreATP-grasp domain"/>
    <property type="match status" value="1"/>
</dbReference>
<feature type="domain" description="ATP-grasp" evidence="5">
    <location>
        <begin position="95"/>
        <end position="285"/>
    </location>
</feature>
<evidence type="ECO:0000256" key="1">
    <source>
        <dbReference type="ARBA" id="ARBA00022741"/>
    </source>
</evidence>
<proteinExistence type="predicted"/>
<dbReference type="GO" id="GO:0005524">
    <property type="term" value="F:ATP binding"/>
    <property type="evidence" value="ECO:0007669"/>
    <property type="project" value="UniProtKB-UniRule"/>
</dbReference>
<keyword evidence="7" id="KW-1185">Reference proteome</keyword>
<dbReference type="GO" id="GO:0003824">
    <property type="term" value="F:catalytic activity"/>
    <property type="evidence" value="ECO:0007669"/>
    <property type="project" value="UniProtKB-ARBA"/>
</dbReference>
<evidence type="ECO:0000256" key="4">
    <source>
        <dbReference type="PROSITE-ProRule" id="PRU00409"/>
    </source>
</evidence>
<keyword evidence="3 4" id="KW-0067">ATP-binding</keyword>
<reference evidence="6 7" key="1">
    <citation type="journal article" date="2011" name="Front. Microbiol.">
        <title>Genomic signatures of strain selection and enhancement in Bacillus atrophaeus var. globigii, a historical biowarfare simulant.</title>
        <authorList>
            <person name="Gibbons H.S."/>
            <person name="Broomall S.M."/>
            <person name="McNew L.A."/>
            <person name="Daligault H."/>
            <person name="Chapman C."/>
            <person name="Bruce D."/>
            <person name="Karavis M."/>
            <person name="Krepps M."/>
            <person name="McGregor P.A."/>
            <person name="Hong C."/>
            <person name="Park K.H."/>
            <person name="Akmal A."/>
            <person name="Feldman A."/>
            <person name="Lin J.S."/>
            <person name="Chang W.E."/>
            <person name="Higgs B.W."/>
            <person name="Demirev P."/>
            <person name="Lindquist J."/>
            <person name="Liem A."/>
            <person name="Fochler E."/>
            <person name="Read T.D."/>
            <person name="Tapia R."/>
            <person name="Johnson S."/>
            <person name="Bishop-Lilly K.A."/>
            <person name="Detter C."/>
            <person name="Han C."/>
            <person name="Sozhamannan S."/>
            <person name="Rosenzweig C.N."/>
            <person name="Skowronski E.W."/>
        </authorList>
    </citation>
    <scope>NUCLEOTIDE SEQUENCE [LARGE SCALE GENOMIC DNA]</scope>
    <source>
        <strain evidence="6 7">AIT1</strain>
    </source>
</reference>
<dbReference type="Gene3D" id="3.30.1490.20">
    <property type="entry name" value="ATP-grasp fold, A domain"/>
    <property type="match status" value="1"/>
</dbReference>
<dbReference type="Pfam" id="PF02222">
    <property type="entry name" value="ATP-grasp"/>
    <property type="match status" value="1"/>
</dbReference>
<dbReference type="GO" id="GO:0046872">
    <property type="term" value="F:metal ion binding"/>
    <property type="evidence" value="ECO:0007669"/>
    <property type="project" value="InterPro"/>
</dbReference>
<dbReference type="Pfam" id="PF17769">
    <property type="entry name" value="PurK_C"/>
    <property type="match status" value="1"/>
</dbReference>
<dbReference type="OrthoDB" id="9804625at2"/>
<dbReference type="Gene3D" id="3.40.50.20">
    <property type="match status" value="1"/>
</dbReference>
<evidence type="ECO:0000313" key="6">
    <source>
        <dbReference type="EMBL" id="RUO37836.1"/>
    </source>
</evidence>
<dbReference type="PANTHER" id="PTHR11609:SF5">
    <property type="entry name" value="PHOSPHORIBOSYLAMINOIMIDAZOLE CARBOXYLASE"/>
    <property type="match status" value="1"/>
</dbReference>
<keyword evidence="1 4" id="KW-0547">Nucleotide-binding</keyword>
<dbReference type="GO" id="GO:0005829">
    <property type="term" value="C:cytosol"/>
    <property type="evidence" value="ECO:0007669"/>
    <property type="project" value="TreeGrafter"/>
</dbReference>
<dbReference type="PROSITE" id="PS50975">
    <property type="entry name" value="ATP_GRASP"/>
    <property type="match status" value="1"/>
</dbReference>
<sequence length="361" mass="39638">MKVLILGNGQLGQMLGQASIQLGDECLLINTRTNQVMPVGSHQALDWSVEQAMAWADVVSWEHEQISDAHVALAQSKLLTRPEQIKPLTHRQHEKSLFDRLDLGTAPWQAFANKEELADILAHWQGRAVIKAAEGGYDGKGQWRWQPGDDIQPLLATAGQQPGIVEAMIPFHCEVSIVGARTKNGDTHCYPLVENIHRDGILSHTLAGITKLPSHLQAVAESWFTRLTTDLGYVGTLAIEFFVVGEGEQASLLINEVAPRVHNSGHWSLTGSNCSQFSLHMRAITGAPIPPLSTQPTLMLNVIGVPEIPAFFWQHGQAAPFWYGKEARPGRKVGHINIALDGQSSGDEWVQSHAEQLQKLV</sequence>
<dbReference type="SUPFAM" id="SSF51246">
    <property type="entry name" value="Rudiment single hybrid motif"/>
    <property type="match status" value="1"/>
</dbReference>
<protein>
    <submittedName>
        <fullName evidence="6">Phosphoribosylaminoimidazole carboxylase</fullName>
    </submittedName>
</protein>
<dbReference type="AlphaFoldDB" id="A0A432WVP2"/>
<accession>A0A432WVP2</accession>
<dbReference type="RefSeq" id="WP_126758159.1">
    <property type="nucleotide sequence ID" value="NZ_PIPQ01000011.1"/>
</dbReference>
<dbReference type="Proteomes" id="UP000286976">
    <property type="component" value="Unassembled WGS sequence"/>
</dbReference>
<evidence type="ECO:0000259" key="5">
    <source>
        <dbReference type="PROSITE" id="PS50975"/>
    </source>
</evidence>
<dbReference type="InterPro" id="IPR011761">
    <property type="entry name" value="ATP-grasp"/>
</dbReference>
<dbReference type="InterPro" id="IPR013815">
    <property type="entry name" value="ATP_grasp_subdomain_1"/>
</dbReference>
<dbReference type="EMBL" id="PIPQ01000011">
    <property type="protein sequence ID" value="RUO37836.1"/>
    <property type="molecule type" value="Genomic_DNA"/>
</dbReference>
<keyword evidence="2" id="KW-0658">Purine biosynthesis</keyword>
<dbReference type="InterPro" id="IPR003135">
    <property type="entry name" value="ATP-grasp_carboxylate-amine"/>
</dbReference>
<name>A0A432WVP2_9GAMM</name>
<dbReference type="GO" id="GO:0006164">
    <property type="term" value="P:purine nucleotide biosynthetic process"/>
    <property type="evidence" value="ECO:0007669"/>
    <property type="project" value="UniProtKB-KW"/>
</dbReference>